<organism evidence="4 5">
    <name type="scientific">Porites lobata</name>
    <dbReference type="NCBI Taxonomy" id="104759"/>
    <lineage>
        <taxon>Eukaryota</taxon>
        <taxon>Metazoa</taxon>
        <taxon>Cnidaria</taxon>
        <taxon>Anthozoa</taxon>
        <taxon>Hexacorallia</taxon>
        <taxon>Scleractinia</taxon>
        <taxon>Fungiina</taxon>
        <taxon>Poritidae</taxon>
        <taxon>Porites</taxon>
    </lineage>
</organism>
<dbReference type="PROSITE" id="PS00022">
    <property type="entry name" value="EGF_1"/>
    <property type="match status" value="1"/>
</dbReference>
<dbReference type="InterPro" id="IPR050373">
    <property type="entry name" value="Fibrinogen_C-term_domain"/>
</dbReference>
<dbReference type="InterPro" id="IPR036056">
    <property type="entry name" value="Fibrinogen-like_C"/>
</dbReference>
<sequence>MPPSISKALKRLCPLKTVCRTVLPMLQCLKAYATFWIRRVFECGLFQYFRGGISDKLNTAETIILSANSEHRDQRMRQVVAYKGLKVTDEFACGRLCLHRNGCVSYNYQFENGNGTFHKCELNSQTKEAKPETFQEVRGFLYFGSLYEREKGTGCAHNSCYNGGTCVDICHGEMFYCQCPKLFRGKHCERPKAHSCKELMELGDITDGVKRIAPDDSGDDVFVYCDQTTDGGGWTLFQRRSSPFTNLFSKNWAEYEAGFGEVNSSFWLGNMVLSRLTATPVKLRIELKESSSNQQGFAVYQDFSITGPEDNYRLSVGSYMGDIGNAISGHPNHASMENGMQFSTTDRDNDVANPGNCASVNGNSGWWFPHCGHANLNRVGNLPQWDDWIHFAKISYTEMKIRPY</sequence>
<dbReference type="NCBIfam" id="NF040941">
    <property type="entry name" value="GGGWT_bact"/>
    <property type="match status" value="1"/>
</dbReference>
<dbReference type="InterPro" id="IPR000742">
    <property type="entry name" value="EGF"/>
</dbReference>
<dbReference type="SUPFAM" id="SSF56496">
    <property type="entry name" value="Fibrinogen C-terminal domain-like"/>
    <property type="match status" value="1"/>
</dbReference>
<feature type="domain" description="Fibrinogen C-terminal" evidence="3">
    <location>
        <begin position="187"/>
        <end position="404"/>
    </location>
</feature>
<protein>
    <recommendedName>
        <fullName evidence="6">Fibrinogen C-terminal domain-containing protein</fullName>
    </recommendedName>
</protein>
<reference evidence="4 5" key="1">
    <citation type="submission" date="2022-05" db="EMBL/GenBank/DDBJ databases">
        <authorList>
            <consortium name="Genoscope - CEA"/>
            <person name="William W."/>
        </authorList>
    </citation>
    <scope>NUCLEOTIDE SEQUENCE [LARGE SCALE GENOMIC DNA]</scope>
</reference>
<comment type="caution">
    <text evidence="1">Lacks conserved residue(s) required for the propagation of feature annotation.</text>
</comment>
<dbReference type="EMBL" id="CALNXK010000029">
    <property type="protein sequence ID" value="CAH3116218.1"/>
    <property type="molecule type" value="Genomic_DNA"/>
</dbReference>
<evidence type="ECO:0000256" key="1">
    <source>
        <dbReference type="PROSITE-ProRule" id="PRU00076"/>
    </source>
</evidence>
<dbReference type="SUPFAM" id="SSF57196">
    <property type="entry name" value="EGF/Laminin"/>
    <property type="match status" value="1"/>
</dbReference>
<feature type="domain" description="EGF-like" evidence="2">
    <location>
        <begin position="151"/>
        <end position="189"/>
    </location>
</feature>
<dbReference type="Proteomes" id="UP001159405">
    <property type="component" value="Unassembled WGS sequence"/>
</dbReference>
<keyword evidence="1" id="KW-0245">EGF-like domain</keyword>
<feature type="disulfide bond" evidence="1">
    <location>
        <begin position="179"/>
        <end position="188"/>
    </location>
</feature>
<gene>
    <name evidence="4" type="ORF">PLOB_00024286</name>
</gene>
<dbReference type="PANTHER" id="PTHR19143">
    <property type="entry name" value="FIBRINOGEN/TENASCIN/ANGIOPOEITIN"/>
    <property type="match status" value="1"/>
</dbReference>
<dbReference type="InterPro" id="IPR014716">
    <property type="entry name" value="Fibrinogen_a/b/g_C_1"/>
</dbReference>
<dbReference type="PROSITE" id="PS50026">
    <property type="entry name" value="EGF_3"/>
    <property type="match status" value="1"/>
</dbReference>
<evidence type="ECO:0000313" key="5">
    <source>
        <dbReference type="Proteomes" id="UP001159405"/>
    </source>
</evidence>
<dbReference type="Pfam" id="PF00147">
    <property type="entry name" value="Fibrinogen_C"/>
    <property type="match status" value="1"/>
</dbReference>
<evidence type="ECO:0000313" key="4">
    <source>
        <dbReference type="EMBL" id="CAH3116218.1"/>
    </source>
</evidence>
<evidence type="ECO:0000259" key="3">
    <source>
        <dbReference type="PROSITE" id="PS51406"/>
    </source>
</evidence>
<dbReference type="CDD" id="cd00087">
    <property type="entry name" value="FReD"/>
    <property type="match status" value="1"/>
</dbReference>
<dbReference type="Gene3D" id="3.90.215.10">
    <property type="entry name" value="Gamma Fibrinogen, chain A, domain 1"/>
    <property type="match status" value="1"/>
</dbReference>
<keyword evidence="5" id="KW-1185">Reference proteome</keyword>
<dbReference type="PANTHER" id="PTHR19143:SF444">
    <property type="entry name" value="PROTEIN SCABROUS"/>
    <property type="match status" value="1"/>
</dbReference>
<keyword evidence="1" id="KW-1015">Disulfide bond</keyword>
<evidence type="ECO:0008006" key="6">
    <source>
        <dbReference type="Google" id="ProtNLM"/>
    </source>
</evidence>
<feature type="disulfide bond" evidence="1">
    <location>
        <begin position="160"/>
        <end position="177"/>
    </location>
</feature>
<name>A0ABN8NS44_9CNID</name>
<comment type="caution">
    <text evidence="4">The sequence shown here is derived from an EMBL/GenBank/DDBJ whole genome shotgun (WGS) entry which is preliminary data.</text>
</comment>
<evidence type="ECO:0000259" key="2">
    <source>
        <dbReference type="PROSITE" id="PS50026"/>
    </source>
</evidence>
<dbReference type="Gene3D" id="2.10.25.10">
    <property type="entry name" value="Laminin"/>
    <property type="match status" value="1"/>
</dbReference>
<dbReference type="CDD" id="cd00054">
    <property type="entry name" value="EGF_CA"/>
    <property type="match status" value="1"/>
</dbReference>
<dbReference type="InterPro" id="IPR002181">
    <property type="entry name" value="Fibrinogen_a/b/g_C_dom"/>
</dbReference>
<proteinExistence type="predicted"/>
<dbReference type="PROSITE" id="PS51406">
    <property type="entry name" value="FIBRINOGEN_C_2"/>
    <property type="match status" value="1"/>
</dbReference>
<dbReference type="SMART" id="SM00186">
    <property type="entry name" value="FBG"/>
    <property type="match status" value="1"/>
</dbReference>
<accession>A0ABN8NS44</accession>
<dbReference type="Pfam" id="PF00008">
    <property type="entry name" value="EGF"/>
    <property type="match status" value="1"/>
</dbReference>